<feature type="domain" description="C2H2-type" evidence="11">
    <location>
        <begin position="979"/>
        <end position="1006"/>
    </location>
</feature>
<dbReference type="PANTHER" id="PTHR16089:SF19">
    <property type="entry name" value="TRANSCRIPTIONAL-REGULATING FACTOR 1"/>
    <property type="match status" value="1"/>
</dbReference>
<dbReference type="GO" id="GO:0008270">
    <property type="term" value="F:zinc ion binding"/>
    <property type="evidence" value="ECO:0007669"/>
    <property type="project" value="UniProtKB-KW"/>
</dbReference>
<dbReference type="Pfam" id="PF01448">
    <property type="entry name" value="ELM2"/>
    <property type="match status" value="1"/>
</dbReference>
<dbReference type="Pfam" id="PF00249">
    <property type="entry name" value="Myb_DNA-binding"/>
    <property type="match status" value="1"/>
</dbReference>
<organism evidence="14 15">
    <name type="scientific">Astyanax mexicanus</name>
    <name type="common">Blind cave fish</name>
    <name type="synonym">Astyanax fasciatus mexicanus</name>
    <dbReference type="NCBI Taxonomy" id="7994"/>
    <lineage>
        <taxon>Eukaryota</taxon>
        <taxon>Metazoa</taxon>
        <taxon>Chordata</taxon>
        <taxon>Craniata</taxon>
        <taxon>Vertebrata</taxon>
        <taxon>Euteleostomi</taxon>
        <taxon>Actinopterygii</taxon>
        <taxon>Neopterygii</taxon>
        <taxon>Teleostei</taxon>
        <taxon>Ostariophysi</taxon>
        <taxon>Characiformes</taxon>
        <taxon>Characoidei</taxon>
        <taxon>Acestrorhamphidae</taxon>
        <taxon>Acestrorhamphinae</taxon>
        <taxon>Astyanax</taxon>
    </lineage>
</organism>
<dbReference type="GO" id="GO:0003677">
    <property type="term" value="F:DNA binding"/>
    <property type="evidence" value="ECO:0007669"/>
    <property type="project" value="UniProtKB-KW"/>
</dbReference>
<evidence type="ECO:0000256" key="3">
    <source>
        <dbReference type="ARBA" id="ARBA00022990"/>
    </source>
</evidence>
<dbReference type="Ensembl" id="ENSAMXT00005007156.1">
    <property type="protein sequence ID" value="ENSAMXP00005006314.1"/>
    <property type="gene ID" value="ENSAMXG00005003751.1"/>
</dbReference>
<evidence type="ECO:0000313" key="15">
    <source>
        <dbReference type="Proteomes" id="UP000694621"/>
    </source>
</evidence>
<dbReference type="InterPro" id="IPR009057">
    <property type="entry name" value="Homeodomain-like_sf"/>
</dbReference>
<dbReference type="InterPro" id="IPR051066">
    <property type="entry name" value="Trans_reg/Corepressor"/>
</dbReference>
<dbReference type="PROSITE" id="PS50157">
    <property type="entry name" value="ZINC_FINGER_C2H2_2"/>
    <property type="match status" value="2"/>
</dbReference>
<keyword evidence="4" id="KW-0805">Transcription regulation</keyword>
<keyword evidence="3" id="KW-0007">Acetylation</keyword>
<evidence type="ECO:0000256" key="9">
    <source>
        <dbReference type="SAM" id="MobiDB-lite"/>
    </source>
</evidence>
<keyword evidence="5" id="KW-0238">DNA-binding</keyword>
<dbReference type="InterPro" id="IPR000949">
    <property type="entry name" value="ELM2_dom"/>
</dbReference>
<evidence type="ECO:0008006" key="16">
    <source>
        <dbReference type="Google" id="ProtNLM"/>
    </source>
</evidence>
<reference evidence="14" key="1">
    <citation type="submission" date="2025-08" db="UniProtKB">
        <authorList>
            <consortium name="Ensembl"/>
        </authorList>
    </citation>
    <scope>IDENTIFICATION</scope>
</reference>
<evidence type="ECO:0000313" key="14">
    <source>
        <dbReference type="Ensembl" id="ENSAMXP00005006314.1"/>
    </source>
</evidence>
<dbReference type="SMART" id="SM00355">
    <property type="entry name" value="ZnF_C2H2"/>
    <property type="match status" value="2"/>
</dbReference>
<dbReference type="GO" id="GO:0003714">
    <property type="term" value="F:transcription corepressor activity"/>
    <property type="evidence" value="ECO:0007669"/>
    <property type="project" value="TreeGrafter"/>
</dbReference>
<keyword evidence="7" id="KW-0539">Nucleus</keyword>
<name>A0A8B9GZX6_ASTMX</name>
<feature type="compositionally biased region" description="Low complexity" evidence="9">
    <location>
        <begin position="1032"/>
        <end position="1043"/>
    </location>
</feature>
<evidence type="ECO:0000259" key="11">
    <source>
        <dbReference type="PROSITE" id="PS50157"/>
    </source>
</evidence>
<dbReference type="Pfam" id="PF13912">
    <property type="entry name" value="zf-C2H2_6"/>
    <property type="match status" value="2"/>
</dbReference>
<proteinExistence type="predicted"/>
<feature type="region of interest" description="Disordered" evidence="9">
    <location>
        <begin position="160"/>
        <end position="199"/>
    </location>
</feature>
<dbReference type="PANTHER" id="PTHR16089">
    <property type="entry name" value="REST COREPRESSOR COREST PROTEIN-RELATED"/>
    <property type="match status" value="1"/>
</dbReference>
<dbReference type="InterPro" id="IPR013087">
    <property type="entry name" value="Znf_C2H2_type"/>
</dbReference>
<dbReference type="PROSITE" id="PS51156">
    <property type="entry name" value="ELM2"/>
    <property type="match status" value="1"/>
</dbReference>
<dbReference type="Proteomes" id="UP000694621">
    <property type="component" value="Unplaced"/>
</dbReference>
<dbReference type="SMART" id="SM00717">
    <property type="entry name" value="SANT"/>
    <property type="match status" value="1"/>
</dbReference>
<keyword evidence="8" id="KW-0479">Metal-binding</keyword>
<feature type="domain" description="ELM2" evidence="12">
    <location>
        <begin position="707"/>
        <end position="797"/>
    </location>
</feature>
<evidence type="ECO:0000256" key="8">
    <source>
        <dbReference type="PROSITE-ProRule" id="PRU00042"/>
    </source>
</evidence>
<dbReference type="InterPro" id="IPR017884">
    <property type="entry name" value="SANT_dom"/>
</dbReference>
<keyword evidence="10" id="KW-0472">Membrane</keyword>
<feature type="transmembrane region" description="Helical" evidence="10">
    <location>
        <begin position="446"/>
        <end position="468"/>
    </location>
</feature>
<dbReference type="GO" id="GO:0000118">
    <property type="term" value="C:histone deacetylase complex"/>
    <property type="evidence" value="ECO:0007669"/>
    <property type="project" value="TreeGrafter"/>
</dbReference>
<evidence type="ECO:0000259" key="13">
    <source>
        <dbReference type="PROSITE" id="PS51293"/>
    </source>
</evidence>
<dbReference type="PROSITE" id="PS51293">
    <property type="entry name" value="SANT"/>
    <property type="match status" value="1"/>
</dbReference>
<dbReference type="SUPFAM" id="SSF46689">
    <property type="entry name" value="Homeodomain-like"/>
    <property type="match status" value="1"/>
</dbReference>
<comment type="subcellular location">
    <subcellularLocation>
        <location evidence="1">Nucleus</location>
    </subcellularLocation>
</comment>
<dbReference type="InterPro" id="IPR001005">
    <property type="entry name" value="SANT/Myb"/>
</dbReference>
<feature type="compositionally biased region" description="Low complexity" evidence="9">
    <location>
        <begin position="956"/>
        <end position="971"/>
    </location>
</feature>
<evidence type="ECO:0000256" key="2">
    <source>
        <dbReference type="ARBA" id="ARBA00022553"/>
    </source>
</evidence>
<dbReference type="PROSITE" id="PS00028">
    <property type="entry name" value="ZINC_FINGER_C2H2_1"/>
    <property type="match status" value="2"/>
</dbReference>
<keyword evidence="8" id="KW-0863">Zinc-finger</keyword>
<accession>A0A8B9GZX6</accession>
<feature type="region of interest" description="Disordered" evidence="9">
    <location>
        <begin position="867"/>
        <end position="886"/>
    </location>
</feature>
<keyword evidence="10" id="KW-1133">Transmembrane helix</keyword>
<dbReference type="GO" id="GO:0006357">
    <property type="term" value="P:regulation of transcription by RNA polymerase II"/>
    <property type="evidence" value="ECO:0007669"/>
    <property type="project" value="TreeGrafter"/>
</dbReference>
<keyword evidence="6" id="KW-0804">Transcription</keyword>
<evidence type="ECO:0000256" key="1">
    <source>
        <dbReference type="ARBA" id="ARBA00004123"/>
    </source>
</evidence>
<dbReference type="Gene3D" id="1.10.10.60">
    <property type="entry name" value="Homeodomain-like"/>
    <property type="match status" value="1"/>
</dbReference>
<feature type="domain" description="SANT" evidence="13">
    <location>
        <begin position="812"/>
        <end position="863"/>
    </location>
</feature>
<dbReference type="SMART" id="SM01189">
    <property type="entry name" value="ELM2"/>
    <property type="match status" value="1"/>
</dbReference>
<keyword evidence="2" id="KW-0597">Phosphoprotein</keyword>
<dbReference type="FunFam" id="1.10.10.60:FF:000086">
    <property type="entry name" value="transcriptional-regulating factor 1 isoform X1"/>
    <property type="match status" value="1"/>
</dbReference>
<evidence type="ECO:0000256" key="5">
    <source>
        <dbReference type="ARBA" id="ARBA00023125"/>
    </source>
</evidence>
<dbReference type="AlphaFoldDB" id="A0A8B9GZX6"/>
<feature type="domain" description="C2H2-type" evidence="11">
    <location>
        <begin position="493"/>
        <end position="520"/>
    </location>
</feature>
<evidence type="ECO:0000256" key="6">
    <source>
        <dbReference type="ARBA" id="ARBA00023163"/>
    </source>
</evidence>
<protein>
    <recommendedName>
        <fullName evidence="16">Transcriptional regulating factor 1</fullName>
    </recommendedName>
</protein>
<evidence type="ECO:0000256" key="7">
    <source>
        <dbReference type="ARBA" id="ARBA00023242"/>
    </source>
</evidence>
<evidence type="ECO:0000259" key="12">
    <source>
        <dbReference type="PROSITE" id="PS51156"/>
    </source>
</evidence>
<sequence>MTENLYDSNGAYSFQNSLSASPAYGFPTASSLQTCPLSPHVNQKHTLSPATPQNEPSLLFDIQHSGGCWDYNPLEKSASSLWGSSSKDEVTEAMGSHFVYPFSVIPHSNAGLASKFNASALQRLDSFSKAFSMKIPNMAFVNSVGEKSLEDTQVPEILLSPQSATPSDGSDREPFSPVAMQSQQGHNKQSYPPINSQHMTDNLYQNHQQYHYGYQQNKQQLRESQPEQVYKLPPYKSQNLYPFQHQGMQTSQNQLTNYSLTPQKQEQRGHYIQQSPLEGPQSAGSPTFGYPEDYKAPEQSAFQIGQGLPLQSPHFKEPQHFHPFPNQSEMYQHQQHHEQAHPAHLLSFKQNASFGDNPLASLNTMPGFPGLKEEACMDLHHPEKRKGLCSSHYQSAGSGVNQTAAQSAALRGGVLHHINSYRQQWTQIHSPDIPDDQISTVYRWDVYGSVVIHHYYFIIILLFFYYIFNKVDFGHVYRKEMGMVRDKGSSTKLKCIVCQREFKSLPALNGHMRSHGGFRTHPTAFKTSDGQIQLDPMVLPVSVPVKDYQTPSKLPNSLHHPRQRDLIDTVKACSPQPGPTPKISQSLCVNSTAGVGENTEKQVKKRYRHYLVPLVISPHKAGLESRGPVLFKSQLRSPGSCGDNVPYTPPPMLSPVRPGSGLFSSFHAGSHCTGTQNVQRVHLCKDSDVDNSITTLDAEDKSSSMKPRINIGLDFQAELPDIQSHSKVADDVHKATLLWTPYHLDNPDNQQRVDDLLKMACSSALPGGGTNTEYALHCFFECRGDVMITLEKLLSMKPLKCTSTLQTNYHYAGSDKWTLQEKRQLNKGLVLYNKDFHFIQKMVKTKSVSQCVEYYCTWKERLRLGKKLSSGPATPGPEKEGELKRSNTKLLNHVAKNQTKGLEFSDLSDKSCAAVVCDLPSSGPMFTEDDWNQISLSGLSTPLAEYSRPKSAQQLVSGSVKSSPSNSTTSGETDSTLIFPCTECGKVFFKVKSRNAHMKTHRQQDDPQFWQLHAFPEQENQTVTPVNPSVTPLQLPTTPQSLPCSRGDEKTLTNNDAETQQQAQCILKRQNFKK</sequence>
<evidence type="ECO:0000256" key="4">
    <source>
        <dbReference type="ARBA" id="ARBA00023015"/>
    </source>
</evidence>
<keyword evidence="8" id="KW-0862">Zinc</keyword>
<feature type="region of interest" description="Disordered" evidence="9">
    <location>
        <begin position="1032"/>
        <end position="1057"/>
    </location>
</feature>
<evidence type="ECO:0000256" key="10">
    <source>
        <dbReference type="SAM" id="Phobius"/>
    </source>
</evidence>
<feature type="region of interest" description="Disordered" evidence="9">
    <location>
        <begin position="955"/>
        <end position="974"/>
    </location>
</feature>
<feature type="compositionally biased region" description="Polar residues" evidence="9">
    <location>
        <begin position="179"/>
        <end position="199"/>
    </location>
</feature>
<dbReference type="GO" id="GO:0005667">
    <property type="term" value="C:transcription regulator complex"/>
    <property type="evidence" value="ECO:0007669"/>
    <property type="project" value="TreeGrafter"/>
</dbReference>
<keyword evidence="10" id="KW-0812">Transmembrane</keyword>